<dbReference type="GO" id="GO:0016779">
    <property type="term" value="F:nucleotidyltransferase activity"/>
    <property type="evidence" value="ECO:0007669"/>
    <property type="project" value="UniProtKB-KW"/>
</dbReference>
<dbReference type="GO" id="GO:0046872">
    <property type="term" value="F:metal ion binding"/>
    <property type="evidence" value="ECO:0007669"/>
    <property type="project" value="UniProtKB-KW"/>
</dbReference>
<evidence type="ECO:0000313" key="12">
    <source>
        <dbReference type="Proteomes" id="UP001283361"/>
    </source>
</evidence>
<comment type="similarity">
    <text evidence="2">Belongs to the mab-21 family.</text>
</comment>
<evidence type="ECO:0000256" key="3">
    <source>
        <dbReference type="ARBA" id="ARBA00022679"/>
    </source>
</evidence>
<feature type="domain" description="Mab-21-like HhH/H2TH-like" evidence="10">
    <location>
        <begin position="272"/>
        <end position="365"/>
    </location>
</feature>
<keyword evidence="6" id="KW-0547">Nucleotide-binding</keyword>
<dbReference type="Gene3D" id="3.30.460.90">
    <property type="match status" value="1"/>
</dbReference>
<keyword evidence="8" id="KW-0460">Magnesium</keyword>
<sequence>MEELNSVLHTFYHNIVEASRAVCRDSIAFGMTQVIMPLLEKVGELDTRFKCASPMPNEAYFQGMKTSCVNEFELTVILTHLVTVKAFEDVGCQDSNLACYGHVIPHQAPHPLGDILVDSGPAQGLVSAHKVRQIFAQLVNQAASVLPCVAASIEVLYKEPYTVVKIFRGQDLLLFELVPAFPFPNEWPNSAAAWPEETSDWLSQNEAKVARDLGFYAQVLPCPSALGDPSLFRISFSTSEKFLLRATVPEGNNTHAASSSFPNPTSGLATSRKASERILRMLRESDKDDFYPVNSYHIKTVLLRECQRWPDLAAWSQEKLGERFLELLRDLILALDNQDLPHFFVRDCNLLRCYAPELLASAASRLRAIYQDIVVSPSSSIRLQC</sequence>
<evidence type="ECO:0000313" key="11">
    <source>
        <dbReference type="EMBL" id="KAK3748820.1"/>
    </source>
</evidence>
<keyword evidence="4" id="KW-0548">Nucleotidyltransferase</keyword>
<dbReference type="PANTHER" id="PTHR10656">
    <property type="entry name" value="CELL FATE DETERMINING PROTEIN MAB21-RELATED"/>
    <property type="match status" value="1"/>
</dbReference>
<dbReference type="Gene3D" id="1.10.1410.40">
    <property type="match status" value="1"/>
</dbReference>
<dbReference type="GO" id="GO:0005524">
    <property type="term" value="F:ATP binding"/>
    <property type="evidence" value="ECO:0007669"/>
    <property type="project" value="UniProtKB-KW"/>
</dbReference>
<dbReference type="SMART" id="SM01265">
    <property type="entry name" value="Mab-21"/>
    <property type="match status" value="1"/>
</dbReference>
<dbReference type="EMBL" id="JAWDGP010005987">
    <property type="protein sequence ID" value="KAK3748820.1"/>
    <property type="molecule type" value="Genomic_DNA"/>
</dbReference>
<evidence type="ECO:0000256" key="2">
    <source>
        <dbReference type="ARBA" id="ARBA00008307"/>
    </source>
</evidence>
<dbReference type="InterPro" id="IPR024810">
    <property type="entry name" value="MAB21L/cGLR"/>
</dbReference>
<name>A0AAE0YLE7_9GAST</name>
<evidence type="ECO:0000256" key="5">
    <source>
        <dbReference type="ARBA" id="ARBA00022723"/>
    </source>
</evidence>
<evidence type="ECO:0000256" key="1">
    <source>
        <dbReference type="ARBA" id="ARBA00001946"/>
    </source>
</evidence>
<evidence type="ECO:0000256" key="8">
    <source>
        <dbReference type="ARBA" id="ARBA00022842"/>
    </source>
</evidence>
<evidence type="ECO:0000256" key="4">
    <source>
        <dbReference type="ARBA" id="ARBA00022695"/>
    </source>
</evidence>
<dbReference type="Pfam" id="PF20266">
    <property type="entry name" value="Mab-21_C"/>
    <property type="match status" value="1"/>
</dbReference>
<proteinExistence type="inferred from homology"/>
<dbReference type="Pfam" id="PF03281">
    <property type="entry name" value="Mab-21"/>
    <property type="match status" value="1"/>
</dbReference>
<keyword evidence="12" id="KW-1185">Reference proteome</keyword>
<protein>
    <recommendedName>
        <fullName evidence="13">Mab-21-like HhH/H2TH-like domain-containing protein</fullName>
    </recommendedName>
</protein>
<evidence type="ECO:0000259" key="10">
    <source>
        <dbReference type="Pfam" id="PF20266"/>
    </source>
</evidence>
<dbReference type="PANTHER" id="PTHR10656:SF42">
    <property type="entry name" value="CYCLIC GMP-AMP SYNTHASE-LIKE PROTEIN-RELATED"/>
    <property type="match status" value="1"/>
</dbReference>
<keyword evidence="7" id="KW-0067">ATP-binding</keyword>
<keyword evidence="3" id="KW-0808">Transferase</keyword>
<feature type="domain" description="Mab-21-like nucleotidyltransferase" evidence="9">
    <location>
        <begin position="60"/>
        <end position="245"/>
    </location>
</feature>
<evidence type="ECO:0000256" key="7">
    <source>
        <dbReference type="ARBA" id="ARBA00022840"/>
    </source>
</evidence>
<organism evidence="11 12">
    <name type="scientific">Elysia crispata</name>
    <name type="common">lettuce slug</name>
    <dbReference type="NCBI Taxonomy" id="231223"/>
    <lineage>
        <taxon>Eukaryota</taxon>
        <taxon>Metazoa</taxon>
        <taxon>Spiralia</taxon>
        <taxon>Lophotrochozoa</taxon>
        <taxon>Mollusca</taxon>
        <taxon>Gastropoda</taxon>
        <taxon>Heterobranchia</taxon>
        <taxon>Euthyneura</taxon>
        <taxon>Panpulmonata</taxon>
        <taxon>Sacoglossa</taxon>
        <taxon>Placobranchoidea</taxon>
        <taxon>Plakobranchidae</taxon>
        <taxon>Elysia</taxon>
    </lineage>
</organism>
<accession>A0AAE0YLE7</accession>
<evidence type="ECO:0000259" key="9">
    <source>
        <dbReference type="Pfam" id="PF03281"/>
    </source>
</evidence>
<comment type="cofactor">
    <cofactor evidence="1">
        <name>Mg(2+)</name>
        <dbReference type="ChEBI" id="CHEBI:18420"/>
    </cofactor>
</comment>
<evidence type="ECO:0008006" key="13">
    <source>
        <dbReference type="Google" id="ProtNLM"/>
    </source>
</evidence>
<keyword evidence="5" id="KW-0479">Metal-binding</keyword>
<dbReference type="Proteomes" id="UP001283361">
    <property type="component" value="Unassembled WGS sequence"/>
</dbReference>
<dbReference type="AlphaFoldDB" id="A0AAE0YLE7"/>
<comment type="caution">
    <text evidence="11">The sequence shown here is derived from an EMBL/GenBank/DDBJ whole genome shotgun (WGS) entry which is preliminary data.</text>
</comment>
<evidence type="ECO:0000256" key="6">
    <source>
        <dbReference type="ARBA" id="ARBA00022741"/>
    </source>
</evidence>
<dbReference type="InterPro" id="IPR046903">
    <property type="entry name" value="Mab-21-like_nuc_Trfase"/>
</dbReference>
<dbReference type="InterPro" id="IPR046906">
    <property type="entry name" value="Mab-21_HhH/H2TH-like"/>
</dbReference>
<gene>
    <name evidence="11" type="ORF">RRG08_065327</name>
</gene>
<reference evidence="11" key="1">
    <citation type="journal article" date="2023" name="G3 (Bethesda)">
        <title>A reference genome for the long-term kleptoplast-retaining sea slug Elysia crispata morphotype clarki.</title>
        <authorList>
            <person name="Eastman K.E."/>
            <person name="Pendleton A.L."/>
            <person name="Shaikh M.A."/>
            <person name="Suttiyut T."/>
            <person name="Ogas R."/>
            <person name="Tomko P."/>
            <person name="Gavelis G."/>
            <person name="Widhalm J.R."/>
            <person name="Wisecaver J.H."/>
        </authorList>
    </citation>
    <scope>NUCLEOTIDE SEQUENCE</scope>
    <source>
        <strain evidence="11">ECLA1</strain>
    </source>
</reference>